<comment type="caution">
    <text evidence="1">The sequence shown here is derived from an EMBL/GenBank/DDBJ whole genome shotgun (WGS) entry which is preliminary data.</text>
</comment>
<dbReference type="EMBL" id="MKWS01000009">
    <property type="protein sequence ID" value="RVD77068.1"/>
    <property type="molecule type" value="Genomic_DNA"/>
</dbReference>
<dbReference type="AlphaFoldDB" id="A0AA94ENX5"/>
<gene>
    <name evidence="1" type="ORF">A9HBioS_3091</name>
</gene>
<reference evidence="1 2" key="1">
    <citation type="submission" date="2016-10" db="EMBL/GenBank/DDBJ databases">
        <title>Search of new enzymes for the oxidation of sulfur compounds.</title>
        <authorList>
            <person name="Novo A."/>
            <person name="Moreira I.S."/>
            <person name="Castro P.M."/>
        </authorList>
    </citation>
    <scope>NUCLEOTIDE SEQUENCE [LARGE SCALE GENOMIC DNA]</scope>
    <source>
        <strain evidence="1 2">A9</strain>
    </source>
</reference>
<evidence type="ECO:0000313" key="2">
    <source>
        <dbReference type="Proteomes" id="UP000288002"/>
    </source>
</evidence>
<name>A0AA94ENX5_9PSED</name>
<dbReference type="Proteomes" id="UP000288002">
    <property type="component" value="Unassembled WGS sequence"/>
</dbReference>
<sequence length="186" mass="20185">MTNNPTIDGVPRRMLTALLCHVSEFENRALVDELRALLDAPAVERQVAKCGQCGSTSAEICNQNGCGFLESGNGEPELATLQSTIAQLQARVQELESGRGELKCWSYKLGGEQRFYPTDPRKADFGGYAELMSDVEPLFTAPPAPAAVVLPERKQVTVGLLSESNTYNYGWNTCLDATAALNGDRK</sequence>
<dbReference type="RefSeq" id="WP_127650012.1">
    <property type="nucleotide sequence ID" value="NZ_MKWS01000009.1"/>
</dbReference>
<organism evidence="1 2">
    <name type="scientific">Pseudomonas koreensis</name>
    <dbReference type="NCBI Taxonomy" id="198620"/>
    <lineage>
        <taxon>Bacteria</taxon>
        <taxon>Pseudomonadati</taxon>
        <taxon>Pseudomonadota</taxon>
        <taxon>Gammaproteobacteria</taxon>
        <taxon>Pseudomonadales</taxon>
        <taxon>Pseudomonadaceae</taxon>
        <taxon>Pseudomonas</taxon>
    </lineage>
</organism>
<evidence type="ECO:0000313" key="1">
    <source>
        <dbReference type="EMBL" id="RVD77068.1"/>
    </source>
</evidence>
<protein>
    <submittedName>
        <fullName evidence="1">Uncharacterized protein</fullName>
    </submittedName>
</protein>
<proteinExistence type="predicted"/>
<accession>A0AA94ENX5</accession>